<comment type="cofactor">
    <cofactor evidence="2">
        <name>Mg(2+)</name>
        <dbReference type="ChEBI" id="CHEBI:18420"/>
    </cofactor>
</comment>
<dbReference type="SUPFAM" id="SSF56655">
    <property type="entry name" value="Carbohydrate phosphatase"/>
    <property type="match status" value="1"/>
</dbReference>
<dbReference type="Proteomes" id="UP000325122">
    <property type="component" value="Unassembled WGS sequence"/>
</dbReference>
<feature type="binding site" evidence="2">
    <location>
        <position position="94"/>
    </location>
    <ligand>
        <name>Mg(2+)</name>
        <dbReference type="ChEBI" id="CHEBI:18420"/>
        <label>1</label>
        <note>catalytic</note>
    </ligand>
</feature>
<sequence length="270" mass="28259">MRSAHGLQDELVFLAQLADTARPLALRHFRTGIGADSKGAASGAAYDPVTIADRDIETALRALIAQHRPGDGVLGEEHAASPSRTGRTYVIDPIDGTRAYIAGLPTWCVLIALNDANGPLASVIDQPFTGERFLGITGQSAWLDHQGERTPLATRPVTRLDEMIISTTDPGLFAGAEAEAFSRLAAQARVRRYGLDAYGYAALALGGVDLVVENGLKPWDVAALAPVVTGAGGVITDWRGGPCHEGGQVVAAASPGLHARALEALRDAAR</sequence>
<dbReference type="PRINTS" id="PR00377">
    <property type="entry name" value="IMPHPHTASES"/>
</dbReference>
<accession>A0A5M6ZGN9</accession>
<dbReference type="CDD" id="cd01641">
    <property type="entry name" value="Bacterial_IMPase_like_1"/>
    <property type="match status" value="1"/>
</dbReference>
<dbReference type="GO" id="GO:0046872">
    <property type="term" value="F:metal ion binding"/>
    <property type="evidence" value="ECO:0007669"/>
    <property type="project" value="UniProtKB-KW"/>
</dbReference>
<comment type="caution">
    <text evidence="3">The sequence shown here is derived from an EMBL/GenBank/DDBJ whole genome shotgun (WGS) entry which is preliminary data.</text>
</comment>
<dbReference type="RefSeq" id="WP_150023200.1">
    <property type="nucleotide sequence ID" value="NZ_VWOJ01000002.1"/>
</dbReference>
<proteinExistence type="inferred from homology"/>
<evidence type="ECO:0000313" key="3">
    <source>
        <dbReference type="EMBL" id="KAA5803933.1"/>
    </source>
</evidence>
<keyword evidence="4" id="KW-1185">Reference proteome</keyword>
<protein>
    <submittedName>
        <fullName evidence="3">Inositol monophosphatase family protein</fullName>
    </submittedName>
</protein>
<dbReference type="AlphaFoldDB" id="A0A5M6ZGN9"/>
<dbReference type="PANTHER" id="PTHR20854:SF4">
    <property type="entry name" value="INOSITOL-1-MONOPHOSPHATASE-RELATED"/>
    <property type="match status" value="1"/>
</dbReference>
<dbReference type="EMBL" id="VWOJ01000002">
    <property type="protein sequence ID" value="KAA5803933.1"/>
    <property type="molecule type" value="Genomic_DNA"/>
</dbReference>
<dbReference type="Pfam" id="PF00459">
    <property type="entry name" value="Inositol_P"/>
    <property type="match status" value="1"/>
</dbReference>
<dbReference type="InterPro" id="IPR000760">
    <property type="entry name" value="Inositol_monophosphatase-like"/>
</dbReference>
<name>A0A5M6ZGN9_9PROT</name>
<reference evidence="3 4" key="1">
    <citation type="submission" date="2019-09" db="EMBL/GenBank/DDBJ databases">
        <authorList>
            <person name="Kevbrin V."/>
            <person name="Grouzdev D.S."/>
        </authorList>
    </citation>
    <scope>NUCLEOTIDE SEQUENCE [LARGE SCALE GENOMIC DNA]</scope>
    <source>
        <strain evidence="3 4">G-192</strain>
    </source>
</reference>
<gene>
    <name evidence="3" type="ORF">F1654_09070</name>
</gene>
<evidence type="ECO:0000313" key="4">
    <source>
        <dbReference type="Proteomes" id="UP000325122"/>
    </source>
</evidence>
<dbReference type="Gene3D" id="3.30.540.10">
    <property type="entry name" value="Fructose-1,6-Bisphosphatase, subunit A, domain 1"/>
    <property type="match status" value="1"/>
</dbReference>
<feature type="binding site" evidence="2">
    <location>
        <position position="76"/>
    </location>
    <ligand>
        <name>Mg(2+)</name>
        <dbReference type="ChEBI" id="CHEBI:18420"/>
        <label>1</label>
        <note>catalytic</note>
    </ligand>
</feature>
<comment type="similarity">
    <text evidence="1">Belongs to the inositol monophosphatase superfamily.</text>
</comment>
<keyword evidence="2" id="KW-0460">Magnesium</keyword>
<evidence type="ECO:0000256" key="2">
    <source>
        <dbReference type="PIRSR" id="PIRSR600760-2"/>
    </source>
</evidence>
<feature type="binding site" evidence="2">
    <location>
        <position position="220"/>
    </location>
    <ligand>
        <name>Mg(2+)</name>
        <dbReference type="ChEBI" id="CHEBI:18420"/>
        <label>2</label>
    </ligand>
</feature>
<dbReference type="Gene3D" id="3.40.190.80">
    <property type="match status" value="1"/>
</dbReference>
<dbReference type="GO" id="GO:0008934">
    <property type="term" value="F:inositol monophosphate 1-phosphatase activity"/>
    <property type="evidence" value="ECO:0007669"/>
    <property type="project" value="TreeGrafter"/>
</dbReference>
<dbReference type="GO" id="GO:0007165">
    <property type="term" value="P:signal transduction"/>
    <property type="evidence" value="ECO:0007669"/>
    <property type="project" value="TreeGrafter"/>
</dbReference>
<keyword evidence="2" id="KW-0479">Metal-binding</keyword>
<evidence type="ECO:0000256" key="1">
    <source>
        <dbReference type="ARBA" id="ARBA00009759"/>
    </source>
</evidence>
<dbReference type="GO" id="GO:0006020">
    <property type="term" value="P:inositol metabolic process"/>
    <property type="evidence" value="ECO:0007669"/>
    <property type="project" value="TreeGrafter"/>
</dbReference>
<dbReference type="PANTHER" id="PTHR20854">
    <property type="entry name" value="INOSITOL MONOPHOSPHATASE"/>
    <property type="match status" value="1"/>
</dbReference>
<organism evidence="3 4">
    <name type="scientific">Alkalicaulis satelles</name>
    <dbReference type="NCBI Taxonomy" id="2609175"/>
    <lineage>
        <taxon>Bacteria</taxon>
        <taxon>Pseudomonadati</taxon>
        <taxon>Pseudomonadota</taxon>
        <taxon>Alphaproteobacteria</taxon>
        <taxon>Maricaulales</taxon>
        <taxon>Maricaulaceae</taxon>
        <taxon>Alkalicaulis</taxon>
    </lineage>
</organism>
<feature type="binding site" evidence="2">
    <location>
        <position position="92"/>
    </location>
    <ligand>
        <name>Mg(2+)</name>
        <dbReference type="ChEBI" id="CHEBI:18420"/>
        <label>1</label>
        <note>catalytic</note>
    </ligand>
</feature>
<feature type="binding site" evidence="2">
    <location>
        <position position="95"/>
    </location>
    <ligand>
        <name>Mg(2+)</name>
        <dbReference type="ChEBI" id="CHEBI:18420"/>
        <label>1</label>
        <note>catalytic</note>
    </ligand>
</feature>